<sequence>MEDCVLADEAVNFDLLGSLFRIFHTRICLWPSESLATRL</sequence>
<accession>A0A2P2INE6</accession>
<dbReference type="EMBL" id="GGEC01002257">
    <property type="protein sequence ID" value="MBW82740.1"/>
    <property type="molecule type" value="Transcribed_RNA"/>
</dbReference>
<protein>
    <submittedName>
        <fullName evidence="1">Uncharacterized protein</fullName>
    </submittedName>
</protein>
<organism evidence="1">
    <name type="scientific">Rhizophora mucronata</name>
    <name type="common">Asiatic mangrove</name>
    <dbReference type="NCBI Taxonomy" id="61149"/>
    <lineage>
        <taxon>Eukaryota</taxon>
        <taxon>Viridiplantae</taxon>
        <taxon>Streptophyta</taxon>
        <taxon>Embryophyta</taxon>
        <taxon>Tracheophyta</taxon>
        <taxon>Spermatophyta</taxon>
        <taxon>Magnoliopsida</taxon>
        <taxon>eudicotyledons</taxon>
        <taxon>Gunneridae</taxon>
        <taxon>Pentapetalae</taxon>
        <taxon>rosids</taxon>
        <taxon>fabids</taxon>
        <taxon>Malpighiales</taxon>
        <taxon>Rhizophoraceae</taxon>
        <taxon>Rhizophora</taxon>
    </lineage>
</organism>
<name>A0A2P2INE6_RHIMU</name>
<evidence type="ECO:0000313" key="1">
    <source>
        <dbReference type="EMBL" id="MBW82740.1"/>
    </source>
</evidence>
<dbReference type="AlphaFoldDB" id="A0A2P2INE6"/>
<reference evidence="1" key="1">
    <citation type="submission" date="2018-02" db="EMBL/GenBank/DDBJ databases">
        <title>Rhizophora mucronata_Transcriptome.</title>
        <authorList>
            <person name="Meera S.P."/>
            <person name="Sreeshan A."/>
            <person name="Augustine A."/>
        </authorList>
    </citation>
    <scope>NUCLEOTIDE SEQUENCE</scope>
    <source>
        <tissue evidence="1">Leaf</tissue>
    </source>
</reference>
<proteinExistence type="predicted"/>